<keyword evidence="8 10" id="KW-0464">Manganese</keyword>
<dbReference type="InterPro" id="IPR042211">
    <property type="entry name" value="CRISPR-assoc_Cas1_N"/>
</dbReference>
<keyword evidence="3 10" id="KW-0255">Endonuclease</keyword>
<evidence type="ECO:0000256" key="3">
    <source>
        <dbReference type="ARBA" id="ARBA00022759"/>
    </source>
</evidence>
<evidence type="ECO:0000256" key="1">
    <source>
        <dbReference type="ARBA" id="ARBA00022722"/>
    </source>
</evidence>
<feature type="binding site" evidence="10">
    <location>
        <position position="249"/>
    </location>
    <ligand>
        <name>Mn(2+)</name>
        <dbReference type="ChEBI" id="CHEBI:29035"/>
    </ligand>
</feature>
<evidence type="ECO:0000256" key="6">
    <source>
        <dbReference type="ARBA" id="ARBA00023118"/>
    </source>
</evidence>
<evidence type="ECO:0000256" key="7">
    <source>
        <dbReference type="ARBA" id="ARBA00023125"/>
    </source>
</evidence>
<protein>
    <recommendedName>
        <fullName evidence="10">CRISPR-associated endonuclease Cas1</fullName>
        <ecNumber evidence="10">3.1.-.-</ecNumber>
    </recommendedName>
</protein>
<gene>
    <name evidence="11" type="primary">cas1c</name>
    <name evidence="10" type="synonym">cas1</name>
    <name evidence="11" type="ORF">ACFQ2I_11720</name>
</gene>
<evidence type="ECO:0000313" key="12">
    <source>
        <dbReference type="Proteomes" id="UP001596989"/>
    </source>
</evidence>
<name>A0ABW3HR75_9BACL</name>
<feature type="binding site" evidence="10">
    <location>
        <position position="166"/>
    </location>
    <ligand>
        <name>Mn(2+)</name>
        <dbReference type="ChEBI" id="CHEBI:29035"/>
    </ligand>
</feature>
<keyword evidence="4 10" id="KW-0378">Hydrolase</keyword>
<dbReference type="Proteomes" id="UP001596989">
    <property type="component" value="Unassembled WGS sequence"/>
</dbReference>
<evidence type="ECO:0000313" key="11">
    <source>
        <dbReference type="EMBL" id="MFD0960063.1"/>
    </source>
</evidence>
<reference evidence="12" key="1">
    <citation type="journal article" date="2019" name="Int. J. Syst. Evol. Microbiol.">
        <title>The Global Catalogue of Microorganisms (GCM) 10K type strain sequencing project: providing services to taxonomists for standard genome sequencing and annotation.</title>
        <authorList>
            <consortium name="The Broad Institute Genomics Platform"/>
            <consortium name="The Broad Institute Genome Sequencing Center for Infectious Disease"/>
            <person name="Wu L."/>
            <person name="Ma J."/>
        </authorList>
    </citation>
    <scope>NUCLEOTIDE SEQUENCE [LARGE SCALE GENOMIC DNA]</scope>
    <source>
        <strain evidence="12">CCUG 59129</strain>
    </source>
</reference>
<keyword evidence="12" id="KW-1185">Reference proteome</keyword>
<keyword evidence="1 10" id="KW-0540">Nuclease</keyword>
<dbReference type="PANTHER" id="PTHR34353:SF2">
    <property type="entry name" value="CRISPR-ASSOCIATED ENDONUCLEASE CAS1 1"/>
    <property type="match status" value="1"/>
</dbReference>
<proteinExistence type="inferred from homology"/>
<dbReference type="InterPro" id="IPR002729">
    <property type="entry name" value="CRISPR-assoc_Cas1"/>
</dbReference>
<evidence type="ECO:0000256" key="5">
    <source>
        <dbReference type="ARBA" id="ARBA00022842"/>
    </source>
</evidence>
<dbReference type="EC" id="3.1.-.-" evidence="10"/>
<comment type="function">
    <text evidence="10">CRISPR (clustered regularly interspaced short palindromic repeat), is an adaptive immune system that provides protection against mobile genetic elements (viruses, transposable elements and conjugative plasmids). CRISPR clusters contain spacers, sequences complementary to antecedent mobile elements, and target invading nucleic acids. CRISPR clusters are transcribed and processed into CRISPR RNA (crRNA). Acts as a dsDNA endonuclease. Involved in the integration of spacer DNA into the CRISPR cassette.</text>
</comment>
<comment type="subunit">
    <text evidence="9 10">Homodimer, forms a heterotetramer with a Cas2 homodimer.</text>
</comment>
<evidence type="ECO:0000256" key="2">
    <source>
        <dbReference type="ARBA" id="ARBA00022723"/>
    </source>
</evidence>
<dbReference type="Gene3D" id="3.100.10.20">
    <property type="entry name" value="CRISPR-associated endonuclease Cas1, N-terminal domain"/>
    <property type="match status" value="1"/>
</dbReference>
<organism evidence="11 12">
    <name type="scientific">Paenibacillus chungangensis</name>
    <dbReference type="NCBI Taxonomy" id="696535"/>
    <lineage>
        <taxon>Bacteria</taxon>
        <taxon>Bacillati</taxon>
        <taxon>Bacillota</taxon>
        <taxon>Bacilli</taxon>
        <taxon>Bacillales</taxon>
        <taxon>Paenibacillaceae</taxon>
        <taxon>Paenibacillus</taxon>
    </lineage>
</organism>
<evidence type="ECO:0000256" key="8">
    <source>
        <dbReference type="ARBA" id="ARBA00023211"/>
    </source>
</evidence>
<dbReference type="InterPro" id="IPR019856">
    <property type="entry name" value="CRISPR-assoc_Cas1_DVULG"/>
</dbReference>
<dbReference type="Pfam" id="PF01867">
    <property type="entry name" value="Cas_Cas1"/>
    <property type="match status" value="1"/>
</dbReference>
<keyword evidence="6 10" id="KW-0051">Antiviral defense</keyword>
<dbReference type="PANTHER" id="PTHR34353">
    <property type="entry name" value="CRISPR-ASSOCIATED ENDONUCLEASE CAS1 1"/>
    <property type="match status" value="1"/>
</dbReference>
<dbReference type="Gene3D" id="1.20.120.920">
    <property type="entry name" value="CRISPR-associated endonuclease Cas1, C-terminal domain"/>
    <property type="match status" value="1"/>
</dbReference>
<dbReference type="HAMAP" id="MF_01470">
    <property type="entry name" value="Cas1"/>
    <property type="match status" value="1"/>
</dbReference>
<feature type="binding site" evidence="10">
    <location>
        <position position="234"/>
    </location>
    <ligand>
        <name>Mn(2+)</name>
        <dbReference type="ChEBI" id="CHEBI:29035"/>
    </ligand>
</feature>
<keyword evidence="7 10" id="KW-0238">DNA-binding</keyword>
<evidence type="ECO:0000256" key="10">
    <source>
        <dbReference type="HAMAP-Rule" id="MF_01470"/>
    </source>
</evidence>
<dbReference type="NCBIfam" id="TIGR03640">
    <property type="entry name" value="cas1_DVULG"/>
    <property type="match status" value="1"/>
</dbReference>
<dbReference type="NCBIfam" id="TIGR00287">
    <property type="entry name" value="cas1"/>
    <property type="match status" value="1"/>
</dbReference>
<dbReference type="InterPro" id="IPR050646">
    <property type="entry name" value="Cas1"/>
</dbReference>
<comment type="cofactor">
    <cofactor evidence="10">
        <name>Mg(2+)</name>
        <dbReference type="ChEBI" id="CHEBI:18420"/>
    </cofactor>
    <cofactor evidence="10">
        <name>Mn(2+)</name>
        <dbReference type="ChEBI" id="CHEBI:29035"/>
    </cofactor>
</comment>
<evidence type="ECO:0000256" key="9">
    <source>
        <dbReference type="ARBA" id="ARBA00038592"/>
    </source>
</evidence>
<comment type="similarity">
    <text evidence="10">Belongs to the CRISPR-associated endonuclease Cas1 family.</text>
</comment>
<dbReference type="InterPro" id="IPR042206">
    <property type="entry name" value="CRISPR-assoc_Cas1_C"/>
</dbReference>
<dbReference type="GO" id="GO:0004519">
    <property type="term" value="F:endonuclease activity"/>
    <property type="evidence" value="ECO:0007669"/>
    <property type="project" value="UniProtKB-KW"/>
</dbReference>
<accession>A0ABW3HR75</accession>
<dbReference type="RefSeq" id="WP_377564395.1">
    <property type="nucleotide sequence ID" value="NZ_JBHTJZ010000012.1"/>
</dbReference>
<dbReference type="EMBL" id="JBHTJZ010000012">
    <property type="protein sequence ID" value="MFD0960063.1"/>
    <property type="molecule type" value="Genomic_DNA"/>
</dbReference>
<keyword evidence="2 10" id="KW-0479">Metal-binding</keyword>
<comment type="caution">
    <text evidence="11">The sequence shown here is derived from an EMBL/GenBank/DDBJ whole genome shotgun (WGS) entry which is preliminary data.</text>
</comment>
<evidence type="ECO:0000256" key="4">
    <source>
        <dbReference type="ARBA" id="ARBA00022801"/>
    </source>
</evidence>
<sequence>MRRLLNTLYLTMDQVYVSCKGETLLVRAEGVKEIQVPIINLESVVIFGYQGMSPEAMSLCVENNVALIFLTPAGKFKARVTGETTGNIHLRRTQYRWCDQAEQSLRLAKRFIYAKIVNARVSVKRTLRDYGERVDVQQCERVVSLLSRQLREVEQSQTLDELRGVEGLAARHYFSALSEQIMADRADFPFMGRVRRPPRDRVNALLSFLYTLLASDVTSALETVGLDPQAGYLHRDRPGRNGLALDLMEEFRVYLVDRCVLTLINRKQVVRDDFIEKESGAFVLTDDARKVVLTEWQKRKKEEIRHPFFDEKIAIGLLPYAQAMLLARHMRGDLDDYPPFFWK</sequence>
<keyword evidence="5 10" id="KW-0460">Magnesium</keyword>